<reference evidence="3 4" key="1">
    <citation type="submission" date="2015-09" db="EMBL/GenBank/DDBJ databases">
        <title>Sorangium comparison.</title>
        <authorList>
            <person name="Zaburannyi N."/>
            <person name="Bunk B."/>
            <person name="Overmann J."/>
            <person name="Mueller R."/>
        </authorList>
    </citation>
    <scope>NUCLEOTIDE SEQUENCE [LARGE SCALE GENOMIC DNA]</scope>
    <source>
        <strain evidence="3 4">So ceGT47</strain>
    </source>
</reference>
<dbReference type="InterPro" id="IPR001646">
    <property type="entry name" value="5peptide_repeat"/>
</dbReference>
<dbReference type="InterPro" id="IPR018683">
    <property type="entry name" value="DUF2169"/>
</dbReference>
<dbReference type="Proteomes" id="UP000295781">
    <property type="component" value="Chromosome"/>
</dbReference>
<sequence length="694" mass="72318">MQGVERLTVVVKATFRLVHEAYAELSSPLEIHRADLPPDSRGSLVEACEIAPYLPSAGVLVRGHACAPAGQPTTALTVRLALYRDGRWTLDKVLHAFGDRSREAPSPRPFQRIPLVYERAYGGEHIDANPVGVGAGMALPNLLDPVDASRPAGLGPVARQWAPRRSLLGGAEEPSSFAPELDARFDFRYYNAAPRDQQIDFLRVDEWILLQGMHAQLPWVRSKLPSARGVARLRRAGGIGQENEQAVELVADTLTIDADRLICSVVWRGSIALQPGDTPDRLYVLAGVELPGLPLRWPAVGALRSASAQTAATAPRRPGTTLDLRDAAVAGHLERPIAPFALAPPDASSAQSNPIPGAPWSTEQDLPSMWLLDPEEVDATCSIVLPPRGPASGAVDPSATSLAETALHPGERGPAPAGSAAPRAPAAPPPPGLAGAGRSEPKPEASAPEATGIRATVLARRRDGEPLHDLKLSHVHLDEIDFSGASLERWNFAGSSLVRCRFDKARLAGANLRGADLTEATFSGADLTAADLSGARFDGARLDGALLARADLAGTKGSNASFEGASLEGADLRQARLPGAGFDRANLTSSLASRADLSGASFIGANLTGVILRATKLRGATLAGTTLTGADLRDADLTGATLHAVDLVSARTAGAILRDVVERAPPGGDEDVLSGGLAAASRGGGGPGTAPERA</sequence>
<dbReference type="InterPro" id="IPR051082">
    <property type="entry name" value="Pentapeptide-BTB/POZ_domain"/>
</dbReference>
<name>A0A4P2Q953_SORCE</name>
<dbReference type="EMBL" id="CP012670">
    <property type="protein sequence ID" value="AUX25746.1"/>
    <property type="molecule type" value="Genomic_DNA"/>
</dbReference>
<accession>A0A4P2Q953</accession>
<proteinExistence type="predicted"/>
<evidence type="ECO:0000256" key="1">
    <source>
        <dbReference type="SAM" id="MobiDB-lite"/>
    </source>
</evidence>
<evidence type="ECO:0000313" key="3">
    <source>
        <dbReference type="EMBL" id="AUX25746.1"/>
    </source>
</evidence>
<dbReference type="SUPFAM" id="SSF141571">
    <property type="entry name" value="Pentapeptide repeat-like"/>
    <property type="match status" value="1"/>
</dbReference>
<feature type="region of interest" description="Disordered" evidence="1">
    <location>
        <begin position="665"/>
        <end position="694"/>
    </location>
</feature>
<gene>
    <name evidence="3" type="ORF">SOCEGT47_062970</name>
</gene>
<dbReference type="Pfam" id="PF09937">
    <property type="entry name" value="DUF2169"/>
    <property type="match status" value="1"/>
</dbReference>
<dbReference type="OrthoDB" id="5516327at2"/>
<feature type="compositionally biased region" description="Low complexity" evidence="1">
    <location>
        <begin position="412"/>
        <end position="424"/>
    </location>
</feature>
<evidence type="ECO:0000313" key="4">
    <source>
        <dbReference type="Proteomes" id="UP000295781"/>
    </source>
</evidence>
<feature type="domain" description="DUF2169" evidence="2">
    <location>
        <begin position="3"/>
        <end position="268"/>
    </location>
</feature>
<feature type="region of interest" description="Disordered" evidence="1">
    <location>
        <begin position="342"/>
        <end position="363"/>
    </location>
</feature>
<dbReference type="Gene3D" id="2.160.20.80">
    <property type="entry name" value="E3 ubiquitin-protein ligase SopA"/>
    <property type="match status" value="1"/>
</dbReference>
<evidence type="ECO:0000259" key="2">
    <source>
        <dbReference type="Pfam" id="PF09937"/>
    </source>
</evidence>
<dbReference type="AlphaFoldDB" id="A0A4P2Q953"/>
<organism evidence="3 4">
    <name type="scientific">Sorangium cellulosum</name>
    <name type="common">Polyangium cellulosum</name>
    <dbReference type="NCBI Taxonomy" id="56"/>
    <lineage>
        <taxon>Bacteria</taxon>
        <taxon>Pseudomonadati</taxon>
        <taxon>Myxococcota</taxon>
        <taxon>Polyangia</taxon>
        <taxon>Polyangiales</taxon>
        <taxon>Polyangiaceae</taxon>
        <taxon>Sorangium</taxon>
    </lineage>
</organism>
<dbReference type="Pfam" id="PF00805">
    <property type="entry name" value="Pentapeptide"/>
    <property type="match status" value="2"/>
</dbReference>
<dbReference type="PANTHER" id="PTHR14136">
    <property type="entry name" value="BTB_POZ DOMAIN-CONTAINING PROTEIN KCTD9"/>
    <property type="match status" value="1"/>
</dbReference>
<feature type="region of interest" description="Disordered" evidence="1">
    <location>
        <begin position="407"/>
        <end position="455"/>
    </location>
</feature>
<protein>
    <recommendedName>
        <fullName evidence="2">DUF2169 domain-containing protein</fullName>
    </recommendedName>
</protein>
<dbReference type="PANTHER" id="PTHR14136:SF17">
    <property type="entry name" value="BTB_POZ DOMAIN-CONTAINING PROTEIN KCTD9"/>
    <property type="match status" value="1"/>
</dbReference>